<dbReference type="Gramene" id="OMP06435">
    <property type="protein sequence ID" value="OMP06435"/>
    <property type="gene ID" value="CCACVL1_01583"/>
</dbReference>
<feature type="region of interest" description="Disordered" evidence="1">
    <location>
        <begin position="22"/>
        <end position="49"/>
    </location>
</feature>
<protein>
    <recommendedName>
        <fullName evidence="4">PLAC8 motif-containing protein</fullName>
    </recommendedName>
</protein>
<name>A0A1R3KH77_COCAP</name>
<dbReference type="Pfam" id="PF04749">
    <property type="entry name" value="PLAC8"/>
    <property type="match status" value="1"/>
</dbReference>
<dbReference type="NCBIfam" id="TIGR01571">
    <property type="entry name" value="A_thal_Cys_rich"/>
    <property type="match status" value="1"/>
</dbReference>
<proteinExistence type="predicted"/>
<organism evidence="2 3">
    <name type="scientific">Corchorus capsularis</name>
    <name type="common">Jute</name>
    <dbReference type="NCBI Taxonomy" id="210143"/>
    <lineage>
        <taxon>Eukaryota</taxon>
        <taxon>Viridiplantae</taxon>
        <taxon>Streptophyta</taxon>
        <taxon>Embryophyta</taxon>
        <taxon>Tracheophyta</taxon>
        <taxon>Spermatophyta</taxon>
        <taxon>Magnoliopsida</taxon>
        <taxon>eudicotyledons</taxon>
        <taxon>Gunneridae</taxon>
        <taxon>Pentapetalae</taxon>
        <taxon>rosids</taxon>
        <taxon>malvids</taxon>
        <taxon>Malvales</taxon>
        <taxon>Malvaceae</taxon>
        <taxon>Grewioideae</taxon>
        <taxon>Apeibeae</taxon>
        <taxon>Corchorus</taxon>
    </lineage>
</organism>
<dbReference type="InterPro" id="IPR006461">
    <property type="entry name" value="PLAC_motif_containing"/>
</dbReference>
<reference evidence="2 3" key="1">
    <citation type="submission" date="2013-09" db="EMBL/GenBank/DDBJ databases">
        <title>Corchorus capsularis genome sequencing.</title>
        <authorList>
            <person name="Alam M."/>
            <person name="Haque M.S."/>
            <person name="Islam M.S."/>
            <person name="Emdad E.M."/>
            <person name="Islam M.M."/>
            <person name="Ahmed B."/>
            <person name="Halim A."/>
            <person name="Hossen Q.M.M."/>
            <person name="Hossain M.Z."/>
            <person name="Ahmed R."/>
            <person name="Khan M.M."/>
            <person name="Islam R."/>
            <person name="Rashid M.M."/>
            <person name="Khan S.A."/>
            <person name="Rahman M.S."/>
            <person name="Alam M."/>
        </authorList>
    </citation>
    <scope>NUCLEOTIDE SEQUENCE [LARGE SCALE GENOMIC DNA]</scope>
    <source>
        <strain evidence="3">cv. CVL-1</strain>
        <tissue evidence="2">Whole seedling</tissue>
    </source>
</reference>
<gene>
    <name evidence="2" type="ORF">CCACVL1_01583</name>
</gene>
<accession>A0A1R3KH77</accession>
<dbReference type="EMBL" id="AWWV01004919">
    <property type="protein sequence ID" value="OMP06435.1"/>
    <property type="molecule type" value="Genomic_DNA"/>
</dbReference>
<evidence type="ECO:0000313" key="2">
    <source>
        <dbReference type="EMBL" id="OMP06435.1"/>
    </source>
</evidence>
<dbReference type="STRING" id="210143.A0A1R3KH77"/>
<dbReference type="Proteomes" id="UP000188268">
    <property type="component" value="Unassembled WGS sequence"/>
</dbReference>
<comment type="caution">
    <text evidence="2">The sequence shown here is derived from an EMBL/GenBank/DDBJ whole genome shotgun (WGS) entry which is preliminary data.</text>
</comment>
<evidence type="ECO:0000256" key="1">
    <source>
        <dbReference type="SAM" id="MobiDB-lite"/>
    </source>
</evidence>
<sequence length="213" mass="23177">MYSTNQPKSPLVAGQEVPATGIPIASPNQQYHPPPPTTQSTYVQSPAPVGHQQHAAAGTRVGRWSTGLFDCFSDVPNCCITFWCPCITFGQIAEIVDQGSTFNDDVLSILRSEWSPVRGAGLGDRVRLSLLLFLSIQIEESIHVGGWTMLRLLRSFLLRGLRLVSRISRAQEPRIRHVPRMAWKHDEDAKPAAGNGAAADGSNGGNGHEKIKS</sequence>
<dbReference type="OrthoDB" id="1045822at2759"/>
<feature type="region of interest" description="Disordered" evidence="1">
    <location>
        <begin position="185"/>
        <end position="213"/>
    </location>
</feature>
<evidence type="ECO:0000313" key="3">
    <source>
        <dbReference type="Proteomes" id="UP000188268"/>
    </source>
</evidence>
<feature type="compositionally biased region" description="Low complexity" evidence="1">
    <location>
        <begin position="192"/>
        <end position="201"/>
    </location>
</feature>
<evidence type="ECO:0008006" key="4">
    <source>
        <dbReference type="Google" id="ProtNLM"/>
    </source>
</evidence>
<dbReference type="AlphaFoldDB" id="A0A1R3KH77"/>
<keyword evidence="3" id="KW-1185">Reference proteome</keyword>
<dbReference type="PANTHER" id="PTHR15907">
    <property type="entry name" value="DUF614 FAMILY PROTEIN-RELATED"/>
    <property type="match status" value="1"/>
</dbReference>